<gene>
    <name evidence="6" type="primary">CesA4</name>
</gene>
<dbReference type="PANTHER" id="PTHR43142">
    <property type="entry name" value="CARBOXYLIC ESTER HYDROLASE"/>
    <property type="match status" value="1"/>
</dbReference>
<dbReference type="PROSITE" id="PS00941">
    <property type="entry name" value="CARBOXYLESTERASE_B_2"/>
    <property type="match status" value="1"/>
</dbReference>
<evidence type="ECO:0000256" key="2">
    <source>
        <dbReference type="ARBA" id="ARBA00022487"/>
    </source>
</evidence>
<dbReference type="EC" id="3.1.1.1" evidence="6"/>
<dbReference type="InterPro" id="IPR019819">
    <property type="entry name" value="Carboxylesterase_B_CS"/>
</dbReference>
<dbReference type="GO" id="GO:0106435">
    <property type="term" value="F:carboxylesterase activity"/>
    <property type="evidence" value="ECO:0007669"/>
    <property type="project" value="UniProtKB-EC"/>
</dbReference>
<name>T1VXB0_LOCMI</name>
<dbReference type="AlphaFoldDB" id="T1VXB0"/>
<evidence type="ECO:0000256" key="3">
    <source>
        <dbReference type="ARBA" id="ARBA00022801"/>
    </source>
</evidence>
<proteinExistence type="evidence at transcript level"/>
<evidence type="ECO:0000259" key="5">
    <source>
        <dbReference type="Pfam" id="PF00135"/>
    </source>
</evidence>
<evidence type="ECO:0000313" key="6">
    <source>
        <dbReference type="EMBL" id="AGT95755.1"/>
    </source>
</evidence>
<protein>
    <submittedName>
        <fullName evidence="6">Carboxylesterase A4</fullName>
        <ecNumber evidence="6">3.1.1.1</ecNumber>
    </submittedName>
</protein>
<dbReference type="Pfam" id="PF00135">
    <property type="entry name" value="COesterase"/>
    <property type="match status" value="1"/>
</dbReference>
<sequence length="537" mass="59827">MASSESEYVTVCVAEGALRGRVCRTATGCHYYSFQGVPYAQPPVGQLRFKPPQPPQPWTGTRDATKEGSVAPQLHLITGQYVGDEDCLFLNVYTPKLPETSGGERLPVMVWIHGGNFTSGSGSADRFGPEHLVRHGVALVTLNYRLGALGFLSTRDAELPGNLGLKDQAAALRWLQRNIAVFAGDPHNVTIFGESAGSGCCHLHLFSPMSRGLFQRAILQSGAFTPLSLDIPCRERSFRLARHLGLVADTSQQLLESLMSVPVRTLVENLPEAQPHEEKLRMDFSPFRPVLEPADAEGGAFISEDFEELLSRGDYNMVPVIMGVNSMEGMYQVADLRRSKEALDAFNENLEIVVPTNAKIDPQDRRSVAKSIRSFYFGEKKLSEETMQQFAELKGDLWFVYPTIRAARKLSASPASQPVYLYLFDVDRRLNMYKTLLRLQKFKGACHGDELMYLFTSAKRQIEIEAESMEAKTINQITRLWTNFAKTGNPTPDEVADVAWPAFTEAAPNYLHIANSGLTVKQNLFKSRMDFLEGIYK</sequence>
<keyword evidence="3 6" id="KW-0378">Hydrolase</keyword>
<keyword evidence="2" id="KW-0719">Serine esterase</keyword>
<accession>T1VXB0</accession>
<keyword evidence="4" id="KW-0325">Glycoprotein</keyword>
<dbReference type="ESTHER" id="locmi-t1vxb0">
    <property type="family name" value="Carb_B_Arthropoda"/>
</dbReference>
<reference evidence="6" key="1">
    <citation type="submission" date="2013-04" db="EMBL/GenBank/DDBJ databases">
        <title>Two carboxylesterase genes from Locusta migratoria: molecular characteristics and roles in insecticide detoxification.</title>
        <authorList>
            <person name="Zhang J."/>
            <person name="Ge P."/>
            <person name="Li D."/>
            <person name="Zhang J."/>
            <person name="Yang M."/>
            <person name="Ma E."/>
        </authorList>
    </citation>
    <scope>NUCLEOTIDE SEQUENCE</scope>
</reference>
<dbReference type="Gene3D" id="3.40.50.1820">
    <property type="entry name" value="alpha/beta hydrolase"/>
    <property type="match status" value="1"/>
</dbReference>
<evidence type="ECO:0000256" key="1">
    <source>
        <dbReference type="ARBA" id="ARBA00005964"/>
    </source>
</evidence>
<dbReference type="InterPro" id="IPR002018">
    <property type="entry name" value="CarbesteraseB"/>
</dbReference>
<dbReference type="InterPro" id="IPR029058">
    <property type="entry name" value="AB_hydrolase_fold"/>
</dbReference>
<evidence type="ECO:0000256" key="4">
    <source>
        <dbReference type="ARBA" id="ARBA00023180"/>
    </source>
</evidence>
<dbReference type="EMBL" id="KC986973">
    <property type="protein sequence ID" value="AGT95755.1"/>
    <property type="molecule type" value="mRNA"/>
</dbReference>
<comment type="similarity">
    <text evidence="1">Belongs to the type-B carboxylesterase/lipase family.</text>
</comment>
<organism evidence="6">
    <name type="scientific">Locusta migratoria</name>
    <name type="common">Migratory locust</name>
    <dbReference type="NCBI Taxonomy" id="7004"/>
    <lineage>
        <taxon>Eukaryota</taxon>
        <taxon>Metazoa</taxon>
        <taxon>Ecdysozoa</taxon>
        <taxon>Arthropoda</taxon>
        <taxon>Hexapoda</taxon>
        <taxon>Insecta</taxon>
        <taxon>Pterygota</taxon>
        <taxon>Neoptera</taxon>
        <taxon>Polyneoptera</taxon>
        <taxon>Orthoptera</taxon>
        <taxon>Caelifera</taxon>
        <taxon>Acrididea</taxon>
        <taxon>Acridomorpha</taxon>
        <taxon>Acridoidea</taxon>
        <taxon>Acrididae</taxon>
        <taxon>Oedipodinae</taxon>
        <taxon>Locusta</taxon>
    </lineage>
</organism>
<dbReference type="PANTHER" id="PTHR43142:SF1">
    <property type="entry name" value="CARBOXYLIC ESTER HYDROLASE"/>
    <property type="match status" value="1"/>
</dbReference>
<dbReference type="SUPFAM" id="SSF53474">
    <property type="entry name" value="alpha/beta-Hydrolases"/>
    <property type="match status" value="1"/>
</dbReference>
<feature type="domain" description="Carboxylesterase type B" evidence="5">
    <location>
        <begin position="11"/>
        <end position="531"/>
    </location>
</feature>